<dbReference type="EMBL" id="JABANM010034732">
    <property type="protein sequence ID" value="KAF4699165.1"/>
    <property type="molecule type" value="Genomic_DNA"/>
</dbReference>
<feature type="compositionally biased region" description="Polar residues" evidence="1">
    <location>
        <begin position="50"/>
        <end position="65"/>
    </location>
</feature>
<sequence>MSFLGIIAAPDELLLSHMPSVGLPARSGTRPGCPSRAVYHEEGWKTRRCWQQQRHSQSADEQQSPVMAPHGSMHPFMTRYLRIVDRDELTDGQHETWQWGITAIGSYSCHRSSTPSNTRIVVPGMPPVYVPPADPEGILLTKGRGPSQDAITHYDLAHPLETLCHVVAHCTPTFDWSTVSLVINRGHLSDLLRFISGDKSRRFEFTMNYSAEGPPVVERSWKYHGKDPTYGWSFEEAMTRPRPGTEDQLSRHHRVSLLRLGDLNLVVRAEVDACVGDPEGWDEDTGRVSEGDWSLCEEGASNLWLQEVGSFDPRQTMVELKSASTQRSLGVRAVYHQMLLGGCQKLVLGKHDWGRVVGVTELSIEELCLSAKDADFRDRMMTQLGRLVELLLEIVKDSRQAVVVWNGLSRKLIVREPARGV</sequence>
<comment type="caution">
    <text evidence="2">The sequence shown here is derived from an EMBL/GenBank/DDBJ whole genome shotgun (WGS) entry which is preliminary data.</text>
</comment>
<reference evidence="2 3" key="1">
    <citation type="submission" date="2020-04" db="EMBL/GenBank/DDBJ databases">
        <title>Perkinsus olseni comparative genomics.</title>
        <authorList>
            <person name="Bogema D.R."/>
        </authorList>
    </citation>
    <scope>NUCLEOTIDE SEQUENCE [LARGE SCALE GENOMIC DNA]</scope>
    <source>
        <strain evidence="2">ATCC PRA-205</strain>
    </source>
</reference>
<evidence type="ECO:0000313" key="3">
    <source>
        <dbReference type="Proteomes" id="UP000574390"/>
    </source>
</evidence>
<feature type="region of interest" description="Disordered" evidence="1">
    <location>
        <begin position="50"/>
        <end position="73"/>
    </location>
</feature>
<evidence type="ECO:0000256" key="1">
    <source>
        <dbReference type="SAM" id="MobiDB-lite"/>
    </source>
</evidence>
<name>A0A7J6PSX3_PEROL</name>
<dbReference type="PANTHER" id="PTHR35179">
    <property type="entry name" value="PROTEIN CBG02620"/>
    <property type="match status" value="1"/>
</dbReference>
<dbReference type="Proteomes" id="UP000574390">
    <property type="component" value="Unassembled WGS sequence"/>
</dbReference>
<protein>
    <submittedName>
        <fullName evidence="2">Uncharacterized protein</fullName>
    </submittedName>
</protein>
<evidence type="ECO:0000313" key="2">
    <source>
        <dbReference type="EMBL" id="KAF4699165.1"/>
    </source>
</evidence>
<accession>A0A7J6PSX3</accession>
<dbReference type="AlphaFoldDB" id="A0A7J6PSX3"/>
<organism evidence="2 3">
    <name type="scientific">Perkinsus olseni</name>
    <name type="common">Perkinsus atlanticus</name>
    <dbReference type="NCBI Taxonomy" id="32597"/>
    <lineage>
        <taxon>Eukaryota</taxon>
        <taxon>Sar</taxon>
        <taxon>Alveolata</taxon>
        <taxon>Perkinsozoa</taxon>
        <taxon>Perkinsea</taxon>
        <taxon>Perkinsida</taxon>
        <taxon>Perkinsidae</taxon>
        <taxon>Perkinsus</taxon>
    </lineage>
</organism>
<gene>
    <name evidence="2" type="ORF">FOZ62_003013</name>
</gene>
<dbReference type="PANTHER" id="PTHR35179:SF2">
    <property type="entry name" value="START DOMAIN-CONTAINING PROTEIN"/>
    <property type="match status" value="1"/>
</dbReference>
<proteinExistence type="predicted"/>